<keyword evidence="1 6" id="KW-0963">Cytoplasm</keyword>
<keyword evidence="2 6" id="KW-0227">DNA damage</keyword>
<dbReference type="InterPro" id="IPR003583">
    <property type="entry name" value="Hlx-hairpin-Hlx_DNA-bd_motif"/>
</dbReference>
<accession>A0A0S6U768</accession>
<dbReference type="Pfam" id="PF01330">
    <property type="entry name" value="RuvA_N"/>
    <property type="match status" value="1"/>
</dbReference>
<dbReference type="SUPFAM" id="SSF47781">
    <property type="entry name" value="RuvA domain 2-like"/>
    <property type="match status" value="1"/>
</dbReference>
<dbReference type="GO" id="GO:0006310">
    <property type="term" value="P:DNA recombination"/>
    <property type="evidence" value="ECO:0007669"/>
    <property type="project" value="UniProtKB-UniRule"/>
</dbReference>
<dbReference type="SMART" id="SM00278">
    <property type="entry name" value="HhH1"/>
    <property type="match status" value="2"/>
</dbReference>
<dbReference type="SUPFAM" id="SSF50249">
    <property type="entry name" value="Nucleic acid-binding proteins"/>
    <property type="match status" value="1"/>
</dbReference>
<dbReference type="RefSeq" id="WP_011393203.1">
    <property type="nucleotide sequence ID" value="NZ_DF238840.1"/>
</dbReference>
<dbReference type="GO" id="GO:0009378">
    <property type="term" value="F:four-way junction helicase activity"/>
    <property type="evidence" value="ECO:0007669"/>
    <property type="project" value="InterPro"/>
</dbReference>
<reference evidence="8" key="1">
    <citation type="journal article" date="2014" name="Gene">
        <title>Genome-guided analysis of transformation efficiency and carbon dioxide assimilation by Moorella thermoacetica Y72.</title>
        <authorList>
            <person name="Tsukahara K."/>
            <person name="Kita A."/>
            <person name="Nakashimada Y."/>
            <person name="Hoshino T."/>
            <person name="Murakami K."/>
        </authorList>
    </citation>
    <scope>NUCLEOTIDE SEQUENCE [LARGE SCALE GENOMIC DNA]</scope>
    <source>
        <strain evidence="8">Y72</strain>
    </source>
</reference>
<evidence type="ECO:0000256" key="5">
    <source>
        <dbReference type="ARBA" id="ARBA00023204"/>
    </source>
</evidence>
<dbReference type="InterPro" id="IPR012340">
    <property type="entry name" value="NA-bd_OB-fold"/>
</dbReference>
<dbReference type="InterPro" id="IPR000085">
    <property type="entry name" value="RuvA"/>
</dbReference>
<evidence type="ECO:0000313" key="8">
    <source>
        <dbReference type="EMBL" id="GAF24826.1"/>
    </source>
</evidence>
<dbReference type="EMBL" id="DF238840">
    <property type="protein sequence ID" value="GAF24826.1"/>
    <property type="molecule type" value="Genomic_DNA"/>
</dbReference>
<name>A0A0S6U768_NEOTH</name>
<evidence type="ECO:0000256" key="2">
    <source>
        <dbReference type="ARBA" id="ARBA00022763"/>
    </source>
</evidence>
<proteinExistence type="inferred from homology"/>
<comment type="caution">
    <text evidence="6">Lacks conserved residue(s) required for the propagation of feature annotation.</text>
</comment>
<dbReference type="Gene3D" id="2.40.50.140">
    <property type="entry name" value="Nucleic acid-binding proteins"/>
    <property type="match status" value="1"/>
</dbReference>
<dbReference type="GO" id="GO:0005737">
    <property type="term" value="C:cytoplasm"/>
    <property type="evidence" value="ECO:0007669"/>
    <property type="project" value="UniProtKB-SubCell"/>
</dbReference>
<dbReference type="GO" id="GO:0005524">
    <property type="term" value="F:ATP binding"/>
    <property type="evidence" value="ECO:0007669"/>
    <property type="project" value="InterPro"/>
</dbReference>
<dbReference type="Proteomes" id="UP000063718">
    <property type="component" value="Unassembled WGS sequence"/>
</dbReference>
<evidence type="ECO:0000256" key="1">
    <source>
        <dbReference type="ARBA" id="ARBA00022490"/>
    </source>
</evidence>
<evidence type="ECO:0000259" key="7">
    <source>
        <dbReference type="SMART" id="SM00278"/>
    </source>
</evidence>
<dbReference type="GO" id="GO:0009379">
    <property type="term" value="C:Holliday junction helicase complex"/>
    <property type="evidence" value="ECO:0007669"/>
    <property type="project" value="InterPro"/>
</dbReference>
<evidence type="ECO:0000256" key="4">
    <source>
        <dbReference type="ARBA" id="ARBA00023172"/>
    </source>
</evidence>
<dbReference type="NCBIfam" id="TIGR00084">
    <property type="entry name" value="ruvA"/>
    <property type="match status" value="1"/>
</dbReference>
<comment type="similarity">
    <text evidence="6">Belongs to the RuvA family.</text>
</comment>
<comment type="subcellular location">
    <subcellularLocation>
        <location evidence="6">Cytoplasm</location>
    </subcellularLocation>
</comment>
<dbReference type="GO" id="GO:0048476">
    <property type="term" value="C:Holliday junction resolvase complex"/>
    <property type="evidence" value="ECO:0007669"/>
    <property type="project" value="UniProtKB-UniRule"/>
</dbReference>
<dbReference type="InterPro" id="IPR010994">
    <property type="entry name" value="RuvA_2-like"/>
</dbReference>
<dbReference type="InterPro" id="IPR011114">
    <property type="entry name" value="RuvA_C"/>
</dbReference>
<keyword evidence="5 6" id="KW-0234">DNA repair</keyword>
<feature type="domain" description="Helix-hairpin-helix DNA-binding motif class 1" evidence="7">
    <location>
        <begin position="106"/>
        <end position="125"/>
    </location>
</feature>
<dbReference type="GO" id="GO:0006281">
    <property type="term" value="P:DNA repair"/>
    <property type="evidence" value="ECO:0007669"/>
    <property type="project" value="UniProtKB-UniRule"/>
</dbReference>
<dbReference type="GO" id="GO:0000400">
    <property type="term" value="F:four-way junction DNA binding"/>
    <property type="evidence" value="ECO:0007669"/>
    <property type="project" value="UniProtKB-UniRule"/>
</dbReference>
<comment type="subunit">
    <text evidence="6">Homotetramer. Forms an RuvA(8)-RuvB(12)-Holliday junction (HJ) complex. HJ DNA is sandwiched between 2 RuvA tetramers; dsDNA enters through RuvA and exits via RuvB. An RuvB hexamer assembles on each DNA strand where it exits the tetramer. Each RuvB hexamer is contacted by two RuvA subunits (via domain III) on 2 adjacent RuvB subunits; this complex drives branch migration. In the full resolvosome a probable DNA-RuvA(4)-RuvB(12)-RuvC(2) complex forms which resolves the HJ.</text>
</comment>
<dbReference type="Gene3D" id="1.10.150.20">
    <property type="entry name" value="5' to 3' exonuclease, C-terminal subdomain"/>
    <property type="match status" value="1"/>
</dbReference>
<feature type="domain" description="Helix-hairpin-helix DNA-binding motif class 1" evidence="7">
    <location>
        <begin position="71"/>
        <end position="90"/>
    </location>
</feature>
<dbReference type="GeneID" id="45617733"/>
<keyword evidence="4 6" id="KW-0233">DNA recombination</keyword>
<dbReference type="HAMAP" id="MF_00031">
    <property type="entry name" value="DNA_HJ_migration_RuvA"/>
    <property type="match status" value="1"/>
</dbReference>
<dbReference type="SMR" id="A0A0S6U768"/>
<keyword evidence="3 6" id="KW-0238">DNA-binding</keyword>
<evidence type="ECO:0000256" key="6">
    <source>
        <dbReference type="HAMAP-Rule" id="MF_00031"/>
    </source>
</evidence>
<organism evidence="8">
    <name type="scientific">Moorella thermoacetica Y72</name>
    <dbReference type="NCBI Taxonomy" id="1325331"/>
    <lineage>
        <taxon>Bacteria</taxon>
        <taxon>Bacillati</taxon>
        <taxon>Bacillota</taxon>
        <taxon>Clostridia</taxon>
        <taxon>Neomoorellales</taxon>
        <taxon>Neomoorellaceae</taxon>
        <taxon>Neomoorella</taxon>
    </lineage>
</organism>
<comment type="function">
    <text evidence="6">The RuvA-RuvB-RuvC complex processes Holliday junction (HJ) DNA during genetic recombination and DNA repair, while the RuvA-RuvB complex plays an important role in the rescue of blocked DNA replication forks via replication fork reversal (RFR). RuvA specifically binds to HJ cruciform DNA, conferring on it an open structure. The RuvB hexamer acts as an ATP-dependent pump, pulling dsDNA into and through the RuvAB complex. HJ branch migration allows RuvC to scan DNA until it finds its consensus sequence, where it cleaves and resolves the cruciform DNA.</text>
</comment>
<dbReference type="InterPro" id="IPR013849">
    <property type="entry name" value="DNA_helicase_Holl-junc_RuvA_I"/>
</dbReference>
<dbReference type="Pfam" id="PF14520">
    <property type="entry name" value="HHH_5"/>
    <property type="match status" value="1"/>
</dbReference>
<evidence type="ECO:0000256" key="3">
    <source>
        <dbReference type="ARBA" id="ARBA00023125"/>
    </source>
</evidence>
<gene>
    <name evidence="6" type="primary">ruvA</name>
    <name evidence="8" type="ORF">MTY_0154</name>
</gene>
<comment type="domain">
    <text evidence="6">Has three domains with a flexible linker between the domains II and III and assumes an 'L' shape. Domain III is highly mobile and contacts RuvB.</text>
</comment>
<protein>
    <recommendedName>
        <fullName evidence="6">Holliday junction branch migration complex subunit RuvA</fullName>
    </recommendedName>
</protein>
<sequence>MIGYLRGRLHLVTPEGILLETGGIGWLVRTVTNRSWPAPGTEIAVYTQLVVREDAMELYGFTRPEELHLFTLLRGVNGIGPRGALQILGAAKPEQLSRAIAAGDSAFLTALPGIGAKKAQRLLLELKDAVLKSGLVDGTETEAIPAGGGDNDEALAALLALGYSREEIGPILARVRQELGNAAPTTAVLQAVLKTFGRGGGD</sequence>
<feature type="region of interest" description="Domain III" evidence="6">
    <location>
        <begin position="152"/>
        <end position="202"/>
    </location>
</feature>
<dbReference type="Pfam" id="PF07499">
    <property type="entry name" value="RuvA_C"/>
    <property type="match status" value="1"/>
</dbReference>
<dbReference type="AlphaFoldDB" id="A0A0S6U768"/>